<dbReference type="CDD" id="cd04301">
    <property type="entry name" value="NAT_SF"/>
    <property type="match status" value="1"/>
</dbReference>
<gene>
    <name evidence="4" type="ORF">FB467_2797</name>
</gene>
<dbReference type="InterPro" id="IPR000182">
    <property type="entry name" value="GNAT_dom"/>
</dbReference>
<evidence type="ECO:0000313" key="4">
    <source>
        <dbReference type="EMBL" id="TQL51647.1"/>
    </source>
</evidence>
<comment type="caution">
    <text evidence="4">The sequence shown here is derived from an EMBL/GenBank/DDBJ whole genome shotgun (WGS) entry which is preliminary data.</text>
</comment>
<dbReference type="Pfam" id="PF00583">
    <property type="entry name" value="Acetyltransf_1"/>
    <property type="match status" value="1"/>
</dbReference>
<dbReference type="InterPro" id="IPR050832">
    <property type="entry name" value="Bact_Acetyltransf"/>
</dbReference>
<sequence>MSHPHTHSPGPSADASVRTGRTTDAPAVGLVQATVWTEAYADLLPREAVDQFEGPAFASVWRHSLEAPPTPVHRLLVACAGDQVVGFAAIAPADEAEPGVPAGAGELTVIAVHPDARRHGHGSRLLNAVGDTLRANDRTTLVSWLPATDEATRAFLDTAGLHPDGAWRERVVGPEGQTLREIRVQAGL</sequence>
<name>A0A542YUA1_9MICO</name>
<reference evidence="4 5" key="1">
    <citation type="submission" date="2019-06" db="EMBL/GenBank/DDBJ databases">
        <title>Sequencing the genomes of 1000 actinobacteria strains.</title>
        <authorList>
            <person name="Klenk H.-P."/>
        </authorList>
    </citation>
    <scope>NUCLEOTIDE SEQUENCE [LARGE SCALE GENOMIC DNA]</scope>
    <source>
        <strain evidence="4 5">DSM 12335</strain>
    </source>
</reference>
<evidence type="ECO:0000259" key="3">
    <source>
        <dbReference type="PROSITE" id="PS51186"/>
    </source>
</evidence>
<organism evidence="4 5">
    <name type="scientific">Ornithinicoccus hortensis</name>
    <dbReference type="NCBI Taxonomy" id="82346"/>
    <lineage>
        <taxon>Bacteria</taxon>
        <taxon>Bacillati</taxon>
        <taxon>Actinomycetota</taxon>
        <taxon>Actinomycetes</taxon>
        <taxon>Micrococcales</taxon>
        <taxon>Intrasporangiaceae</taxon>
        <taxon>Ornithinicoccus</taxon>
    </lineage>
</organism>
<dbReference type="RefSeq" id="WP_228393339.1">
    <property type="nucleotide sequence ID" value="NZ_BAAAIK010000011.1"/>
</dbReference>
<dbReference type="PANTHER" id="PTHR43877">
    <property type="entry name" value="AMINOALKYLPHOSPHONATE N-ACETYLTRANSFERASE-RELATED-RELATED"/>
    <property type="match status" value="1"/>
</dbReference>
<dbReference type="Proteomes" id="UP000319516">
    <property type="component" value="Unassembled WGS sequence"/>
</dbReference>
<dbReference type="Gene3D" id="3.40.630.30">
    <property type="match status" value="1"/>
</dbReference>
<proteinExistence type="predicted"/>
<dbReference type="AlphaFoldDB" id="A0A542YUA1"/>
<dbReference type="GO" id="GO:0016747">
    <property type="term" value="F:acyltransferase activity, transferring groups other than amino-acyl groups"/>
    <property type="evidence" value="ECO:0007669"/>
    <property type="project" value="InterPro"/>
</dbReference>
<evidence type="ECO:0000256" key="1">
    <source>
        <dbReference type="ARBA" id="ARBA00022679"/>
    </source>
</evidence>
<dbReference type="SUPFAM" id="SSF55729">
    <property type="entry name" value="Acyl-CoA N-acyltransferases (Nat)"/>
    <property type="match status" value="1"/>
</dbReference>
<keyword evidence="5" id="KW-1185">Reference proteome</keyword>
<evidence type="ECO:0000256" key="2">
    <source>
        <dbReference type="ARBA" id="ARBA00023315"/>
    </source>
</evidence>
<dbReference type="EMBL" id="VFOP01000001">
    <property type="protein sequence ID" value="TQL51647.1"/>
    <property type="molecule type" value="Genomic_DNA"/>
</dbReference>
<keyword evidence="1 4" id="KW-0808">Transferase</keyword>
<keyword evidence="2" id="KW-0012">Acyltransferase</keyword>
<feature type="domain" description="N-acetyltransferase" evidence="3">
    <location>
        <begin position="33"/>
        <end position="180"/>
    </location>
</feature>
<dbReference type="InterPro" id="IPR016181">
    <property type="entry name" value="Acyl_CoA_acyltransferase"/>
</dbReference>
<accession>A0A542YUA1</accession>
<evidence type="ECO:0000313" key="5">
    <source>
        <dbReference type="Proteomes" id="UP000319516"/>
    </source>
</evidence>
<dbReference type="PROSITE" id="PS51186">
    <property type="entry name" value="GNAT"/>
    <property type="match status" value="1"/>
</dbReference>
<protein>
    <submittedName>
        <fullName evidence="4">Acetyltransferase (GNAT) family protein</fullName>
    </submittedName>
</protein>